<protein>
    <submittedName>
        <fullName evidence="6">Prolactin receptor</fullName>
    </submittedName>
</protein>
<feature type="chain" id="PRO_5043702927" evidence="4">
    <location>
        <begin position="22"/>
        <end position="128"/>
    </location>
</feature>
<dbReference type="Proteomes" id="UP000314294">
    <property type="component" value="Unassembled WGS sequence"/>
</dbReference>
<dbReference type="Pfam" id="PF09067">
    <property type="entry name" value="EpoR_lig-bind"/>
    <property type="match status" value="1"/>
</dbReference>
<evidence type="ECO:0000256" key="3">
    <source>
        <dbReference type="ARBA" id="ARBA00023180"/>
    </source>
</evidence>
<dbReference type="AlphaFoldDB" id="A0A4Z2F6R1"/>
<keyword evidence="2 6" id="KW-0675">Receptor</keyword>
<organism evidence="6 7">
    <name type="scientific">Liparis tanakae</name>
    <name type="common">Tanaka's snailfish</name>
    <dbReference type="NCBI Taxonomy" id="230148"/>
    <lineage>
        <taxon>Eukaryota</taxon>
        <taxon>Metazoa</taxon>
        <taxon>Chordata</taxon>
        <taxon>Craniata</taxon>
        <taxon>Vertebrata</taxon>
        <taxon>Euteleostomi</taxon>
        <taxon>Actinopterygii</taxon>
        <taxon>Neopterygii</taxon>
        <taxon>Teleostei</taxon>
        <taxon>Neoteleostei</taxon>
        <taxon>Acanthomorphata</taxon>
        <taxon>Eupercaria</taxon>
        <taxon>Perciformes</taxon>
        <taxon>Cottioidei</taxon>
        <taxon>Cottales</taxon>
        <taxon>Liparidae</taxon>
        <taxon>Liparis</taxon>
    </lineage>
</organism>
<dbReference type="SUPFAM" id="SSF49265">
    <property type="entry name" value="Fibronectin type III"/>
    <property type="match status" value="1"/>
</dbReference>
<evidence type="ECO:0000256" key="1">
    <source>
        <dbReference type="ARBA" id="ARBA00022729"/>
    </source>
</evidence>
<evidence type="ECO:0000313" key="7">
    <source>
        <dbReference type="Proteomes" id="UP000314294"/>
    </source>
</evidence>
<dbReference type="Gene3D" id="2.60.40.10">
    <property type="entry name" value="Immunoglobulins"/>
    <property type="match status" value="1"/>
</dbReference>
<dbReference type="OrthoDB" id="8858139at2759"/>
<evidence type="ECO:0000313" key="6">
    <source>
        <dbReference type="EMBL" id="TNN36859.1"/>
    </source>
</evidence>
<feature type="domain" description="Growth hormone/erythropoietin receptor ligand binding" evidence="5">
    <location>
        <begin position="20"/>
        <end position="112"/>
    </location>
</feature>
<dbReference type="InterPro" id="IPR013783">
    <property type="entry name" value="Ig-like_fold"/>
</dbReference>
<accession>A0A4Z2F6R1</accession>
<sequence length="128" mass="14172">MRGGLGLALLLLLSAAGESNSVSPPGKPVLLGCRSPEKETFSCWWEPGSGGGLPTAHRLYYERERLEGTYECPDYQSAGRNSCFFDKEHTSIWVDYYLTVMASNALGNATSEPFKMDVMEIGKLCYYK</sequence>
<evidence type="ECO:0000256" key="2">
    <source>
        <dbReference type="ARBA" id="ARBA00023170"/>
    </source>
</evidence>
<reference evidence="6 7" key="1">
    <citation type="submission" date="2019-03" db="EMBL/GenBank/DDBJ databases">
        <title>First draft genome of Liparis tanakae, snailfish: a comprehensive survey of snailfish specific genes.</title>
        <authorList>
            <person name="Kim W."/>
            <person name="Song I."/>
            <person name="Jeong J.-H."/>
            <person name="Kim D."/>
            <person name="Kim S."/>
            <person name="Ryu S."/>
            <person name="Song J.Y."/>
            <person name="Lee S.K."/>
        </authorList>
    </citation>
    <scope>NUCLEOTIDE SEQUENCE [LARGE SCALE GENOMIC DNA]</scope>
    <source>
        <tissue evidence="6">Muscle</tissue>
    </source>
</reference>
<keyword evidence="3" id="KW-0325">Glycoprotein</keyword>
<keyword evidence="1 4" id="KW-0732">Signal</keyword>
<evidence type="ECO:0000256" key="4">
    <source>
        <dbReference type="SAM" id="SignalP"/>
    </source>
</evidence>
<dbReference type="InterPro" id="IPR036116">
    <property type="entry name" value="FN3_sf"/>
</dbReference>
<proteinExistence type="predicted"/>
<name>A0A4Z2F6R1_9TELE</name>
<gene>
    <name evidence="6" type="primary">Prlr_0</name>
    <name evidence="6" type="ORF">EYF80_052970</name>
</gene>
<keyword evidence="7" id="KW-1185">Reference proteome</keyword>
<dbReference type="FunFam" id="2.60.40.10:FF:000287">
    <property type="entry name" value="Prolactin receptor"/>
    <property type="match status" value="1"/>
</dbReference>
<evidence type="ECO:0000259" key="5">
    <source>
        <dbReference type="Pfam" id="PF09067"/>
    </source>
</evidence>
<dbReference type="InterPro" id="IPR015152">
    <property type="entry name" value="Growth/epo_recpt_lig-bind"/>
</dbReference>
<feature type="signal peptide" evidence="4">
    <location>
        <begin position="1"/>
        <end position="21"/>
    </location>
</feature>
<comment type="caution">
    <text evidence="6">The sequence shown here is derived from an EMBL/GenBank/DDBJ whole genome shotgun (WGS) entry which is preliminary data.</text>
</comment>
<dbReference type="EMBL" id="SRLO01001560">
    <property type="protein sequence ID" value="TNN36859.1"/>
    <property type="molecule type" value="Genomic_DNA"/>
</dbReference>